<dbReference type="InterPro" id="IPR043128">
    <property type="entry name" value="Rev_trsase/Diguanyl_cyclase"/>
</dbReference>
<feature type="transmembrane region" description="Helical" evidence="1">
    <location>
        <begin position="39"/>
        <end position="57"/>
    </location>
</feature>
<dbReference type="PANTHER" id="PTHR45138:SF9">
    <property type="entry name" value="DIGUANYLATE CYCLASE DGCM-RELATED"/>
    <property type="match status" value="1"/>
</dbReference>
<protein>
    <recommendedName>
        <fullName evidence="2">GGDEF domain-containing protein</fullName>
    </recommendedName>
</protein>
<keyword evidence="1" id="KW-0472">Membrane</keyword>
<dbReference type="PANTHER" id="PTHR45138">
    <property type="entry name" value="REGULATORY COMPONENTS OF SENSORY TRANSDUCTION SYSTEM"/>
    <property type="match status" value="1"/>
</dbReference>
<dbReference type="SMART" id="SM00267">
    <property type="entry name" value="GGDEF"/>
    <property type="match status" value="1"/>
</dbReference>
<evidence type="ECO:0000313" key="3">
    <source>
        <dbReference type="EMBL" id="KRM87129.1"/>
    </source>
</evidence>
<feature type="transmembrane region" description="Helical" evidence="1">
    <location>
        <begin position="112"/>
        <end position="135"/>
    </location>
</feature>
<keyword evidence="1" id="KW-1133">Transmembrane helix</keyword>
<feature type="transmembrane region" description="Helical" evidence="1">
    <location>
        <begin position="64"/>
        <end position="85"/>
    </location>
</feature>
<dbReference type="NCBIfam" id="TIGR00254">
    <property type="entry name" value="GGDEF"/>
    <property type="match status" value="1"/>
</dbReference>
<keyword evidence="4" id="KW-1185">Reference proteome</keyword>
<evidence type="ECO:0000313" key="4">
    <source>
        <dbReference type="Proteomes" id="UP000051789"/>
    </source>
</evidence>
<dbReference type="InterPro" id="IPR035919">
    <property type="entry name" value="EAL_sf"/>
</dbReference>
<proteinExistence type="predicted"/>
<dbReference type="PROSITE" id="PS50887">
    <property type="entry name" value="GGDEF"/>
    <property type="match status" value="1"/>
</dbReference>
<organism evidence="3 4">
    <name type="scientific">Lacticaseibacillus thailandensis DSM 22698 = JCM 13996</name>
    <dbReference type="NCBI Taxonomy" id="1423810"/>
    <lineage>
        <taxon>Bacteria</taxon>
        <taxon>Bacillati</taxon>
        <taxon>Bacillota</taxon>
        <taxon>Bacilli</taxon>
        <taxon>Lactobacillales</taxon>
        <taxon>Lactobacillaceae</taxon>
        <taxon>Lacticaseibacillus</taxon>
    </lineage>
</organism>
<dbReference type="Pfam" id="PF00990">
    <property type="entry name" value="GGDEF"/>
    <property type="match status" value="1"/>
</dbReference>
<feature type="transmembrane region" description="Helical" evidence="1">
    <location>
        <begin position="174"/>
        <end position="195"/>
    </location>
</feature>
<reference evidence="3 4" key="1">
    <citation type="journal article" date="2015" name="Genome Announc.">
        <title>Expanding the biotechnology potential of lactobacilli through comparative genomics of 213 strains and associated genera.</title>
        <authorList>
            <person name="Sun Z."/>
            <person name="Harris H.M."/>
            <person name="McCann A."/>
            <person name="Guo C."/>
            <person name="Argimon S."/>
            <person name="Zhang W."/>
            <person name="Yang X."/>
            <person name="Jeffery I.B."/>
            <person name="Cooney J.C."/>
            <person name="Kagawa T.F."/>
            <person name="Liu W."/>
            <person name="Song Y."/>
            <person name="Salvetti E."/>
            <person name="Wrobel A."/>
            <person name="Rasinkangas P."/>
            <person name="Parkhill J."/>
            <person name="Rea M.C."/>
            <person name="O'Sullivan O."/>
            <person name="Ritari J."/>
            <person name="Douillard F.P."/>
            <person name="Paul Ross R."/>
            <person name="Yang R."/>
            <person name="Briner A.E."/>
            <person name="Felis G.E."/>
            <person name="de Vos W.M."/>
            <person name="Barrangou R."/>
            <person name="Klaenhammer T.R."/>
            <person name="Caufield P.W."/>
            <person name="Cui Y."/>
            <person name="Zhang H."/>
            <person name="O'Toole P.W."/>
        </authorList>
    </citation>
    <scope>NUCLEOTIDE SEQUENCE [LARGE SCALE GENOMIC DNA]</scope>
    <source>
        <strain evidence="3 4">DSM 22698</strain>
    </source>
</reference>
<dbReference type="Gene3D" id="3.20.20.450">
    <property type="entry name" value="EAL domain"/>
    <property type="match status" value="1"/>
</dbReference>
<dbReference type="Proteomes" id="UP000051789">
    <property type="component" value="Unassembled WGS sequence"/>
</dbReference>
<dbReference type="InterPro" id="IPR050469">
    <property type="entry name" value="Diguanylate_Cyclase"/>
</dbReference>
<dbReference type="Gene3D" id="3.30.70.270">
    <property type="match status" value="1"/>
</dbReference>
<dbReference type="CDD" id="cd01949">
    <property type="entry name" value="GGDEF"/>
    <property type="match status" value="1"/>
</dbReference>
<sequence length="603" mass="67004">MLFAQGLTMLFFALGFVVYYSRFWRWLTTTRAEKTGINRAVRLLPALAAIATAILFDRMASGRLLHVGGLLQHGMGLFVVSFIILDADIWPSELVVRAAGLMAVWGLSHGELGWSVVGTAARLFALLWALASWYLGPRIRYHIVPHFVWLMLIAVVYWGTIPSVSAGFRMSPLLIIQALVLYACAVLATALYLYLMRQEERESAMYARRATYDALTNAKTYAVFRADISRTFNNAHANGQPLTIASIDVDHFKQVNDHYGHLAGNEVLIGVATTLQKELDRHPGEHSLYRTGGEEFSIIFNEIPARTATAIVRACWAAVKNSTYHASKYAIRVTISAGITAVRVTDNHLDELLKRADDNLYQSKQHGRDTITVEGDTLHDTTHVQPQQLYAYCTAQVRQLSGNHADMTTEVLTARYEATTDQWHLVPGPRSFTHQYNFVQQVAQEAGKIALTVHLTLADCQSTRTRAHMAAVLARNQRPTRLRVLLAAPVPLMTLAALRADYQHLDVGFVLGLNADSVAQVTEPLLPLLDGIRLPLSLLRAAEEDPDTAQHLHTLVAQCRQHDVVIVVSGIDNSVDADYVRQKWPVDGGCGYFVSHPDLPRID</sequence>
<dbReference type="SUPFAM" id="SSF55073">
    <property type="entry name" value="Nucleotide cyclase"/>
    <property type="match status" value="1"/>
</dbReference>
<dbReference type="InterPro" id="IPR029787">
    <property type="entry name" value="Nucleotide_cyclase"/>
</dbReference>
<dbReference type="InterPro" id="IPR000160">
    <property type="entry name" value="GGDEF_dom"/>
</dbReference>
<accession>A0A0R2CFC4</accession>
<feature type="transmembrane region" description="Helical" evidence="1">
    <location>
        <begin position="147"/>
        <end position="168"/>
    </location>
</feature>
<dbReference type="EMBL" id="AYZK01000003">
    <property type="protein sequence ID" value="KRM87129.1"/>
    <property type="molecule type" value="Genomic_DNA"/>
</dbReference>
<gene>
    <name evidence="3" type="ORF">FD19_GL001281</name>
</gene>
<dbReference type="STRING" id="1423810.FD19_GL001281"/>
<evidence type="ECO:0000259" key="2">
    <source>
        <dbReference type="PROSITE" id="PS50887"/>
    </source>
</evidence>
<feature type="domain" description="GGDEF" evidence="2">
    <location>
        <begin position="240"/>
        <end position="376"/>
    </location>
</feature>
<dbReference type="PATRIC" id="fig|1423810.4.peg.1318"/>
<evidence type="ECO:0000256" key="1">
    <source>
        <dbReference type="SAM" id="Phobius"/>
    </source>
</evidence>
<dbReference type="SUPFAM" id="SSF141868">
    <property type="entry name" value="EAL domain-like"/>
    <property type="match status" value="1"/>
</dbReference>
<name>A0A0R2CFC4_9LACO</name>
<feature type="transmembrane region" description="Helical" evidence="1">
    <location>
        <begin position="7"/>
        <end position="27"/>
    </location>
</feature>
<dbReference type="AlphaFoldDB" id="A0A0R2CFC4"/>
<dbReference type="GO" id="GO:0052621">
    <property type="term" value="F:diguanylate cyclase activity"/>
    <property type="evidence" value="ECO:0007669"/>
    <property type="project" value="TreeGrafter"/>
</dbReference>
<keyword evidence="1" id="KW-0812">Transmembrane</keyword>
<comment type="caution">
    <text evidence="3">The sequence shown here is derived from an EMBL/GenBank/DDBJ whole genome shotgun (WGS) entry which is preliminary data.</text>
</comment>